<dbReference type="EMBL" id="LBBL01000034">
    <property type="protein sequence ID" value="KKF96607.1"/>
    <property type="molecule type" value="Genomic_DNA"/>
</dbReference>
<dbReference type="AlphaFoldDB" id="A0A0F8D1I9"/>
<organism evidence="1 2">
    <name type="scientific">Ceratocystis fimbriata f. sp. platani</name>
    <dbReference type="NCBI Taxonomy" id="88771"/>
    <lineage>
        <taxon>Eukaryota</taxon>
        <taxon>Fungi</taxon>
        <taxon>Dikarya</taxon>
        <taxon>Ascomycota</taxon>
        <taxon>Pezizomycotina</taxon>
        <taxon>Sordariomycetes</taxon>
        <taxon>Hypocreomycetidae</taxon>
        <taxon>Microascales</taxon>
        <taxon>Ceratocystidaceae</taxon>
        <taxon>Ceratocystis</taxon>
    </lineage>
</organism>
<dbReference type="Proteomes" id="UP000034841">
    <property type="component" value="Unassembled WGS sequence"/>
</dbReference>
<keyword evidence="2" id="KW-1185">Reference proteome</keyword>
<evidence type="ECO:0000313" key="2">
    <source>
        <dbReference type="Proteomes" id="UP000034841"/>
    </source>
</evidence>
<proteinExistence type="predicted"/>
<evidence type="ECO:0000313" key="1">
    <source>
        <dbReference type="EMBL" id="KKF96607.1"/>
    </source>
</evidence>
<accession>A0A0F8D1I9</accession>
<name>A0A0F8D1I9_CERFI</name>
<protein>
    <submittedName>
        <fullName evidence="1">Uncharacterized protein</fullName>
    </submittedName>
</protein>
<sequence>MLIGGRMLNSFASPPDVPVDEDEAAAAAVLSATKRIIIRCEEINAFFQQILKPASRPAFACQALEDIDFCSHQTTGSIKDSSTGMLAVPQQSCGMCTMQGCQTVKFIGQLHKMGTKGADVATALLV</sequence>
<reference evidence="1 2" key="1">
    <citation type="submission" date="2015-04" db="EMBL/GenBank/DDBJ databases">
        <title>Genome sequence of Ceratocystis platani, a major pathogen of plane trees.</title>
        <authorList>
            <person name="Belbahri L."/>
        </authorList>
    </citation>
    <scope>NUCLEOTIDE SEQUENCE [LARGE SCALE GENOMIC DNA]</scope>
    <source>
        <strain evidence="1 2">CFO</strain>
    </source>
</reference>
<gene>
    <name evidence="1" type="ORF">CFO_g1005</name>
</gene>
<comment type="caution">
    <text evidence="1">The sequence shown here is derived from an EMBL/GenBank/DDBJ whole genome shotgun (WGS) entry which is preliminary data.</text>
</comment>